<evidence type="ECO:0000313" key="4">
    <source>
        <dbReference type="EMBL" id="QTG01006.1"/>
    </source>
</evidence>
<protein>
    <submittedName>
        <fullName evidence="4">Glycosyltransferase family 1 protein</fullName>
    </submittedName>
</protein>
<proteinExistence type="predicted"/>
<dbReference type="PANTHER" id="PTHR48050:SF13">
    <property type="entry name" value="STEROL 3-BETA-GLUCOSYLTRANSFERASE UGT80A2"/>
    <property type="match status" value="1"/>
</dbReference>
<accession>A0AAE7R456</accession>
<dbReference type="KEGG" id="arui:G6M88_11660"/>
<dbReference type="Pfam" id="PF03033">
    <property type="entry name" value="Glyco_transf_28"/>
    <property type="match status" value="1"/>
</dbReference>
<dbReference type="RefSeq" id="WP_065700087.1">
    <property type="nucleotide sequence ID" value="NZ_CP049206.1"/>
</dbReference>
<dbReference type="InterPro" id="IPR004276">
    <property type="entry name" value="GlycoTrans_28_N"/>
</dbReference>
<dbReference type="GO" id="GO:0016758">
    <property type="term" value="F:hexosyltransferase activity"/>
    <property type="evidence" value="ECO:0007669"/>
    <property type="project" value="InterPro"/>
</dbReference>
<dbReference type="GO" id="GO:0008194">
    <property type="term" value="F:UDP-glycosyltransferase activity"/>
    <property type="evidence" value="ECO:0007669"/>
    <property type="project" value="InterPro"/>
</dbReference>
<dbReference type="InterPro" id="IPR010610">
    <property type="entry name" value="EryCIII-like_C"/>
</dbReference>
<dbReference type="SUPFAM" id="SSF53756">
    <property type="entry name" value="UDP-Glycosyltransferase/glycogen phosphorylase"/>
    <property type="match status" value="1"/>
</dbReference>
<evidence type="ECO:0000313" key="6">
    <source>
        <dbReference type="Proteomes" id="UP000822331"/>
    </source>
</evidence>
<evidence type="ECO:0000259" key="2">
    <source>
        <dbReference type="Pfam" id="PF06722"/>
    </source>
</evidence>
<evidence type="ECO:0000313" key="5">
    <source>
        <dbReference type="Proteomes" id="UP000663912"/>
    </source>
</evidence>
<feature type="domain" description="Erythromycin biosynthesis protein CIII-like C-terminal" evidence="2">
    <location>
        <begin position="300"/>
        <end position="403"/>
    </location>
</feature>
<dbReference type="GO" id="GO:0033072">
    <property type="term" value="P:vancomycin biosynthetic process"/>
    <property type="evidence" value="ECO:0007669"/>
    <property type="project" value="UniProtKB-ARBA"/>
</dbReference>
<gene>
    <name evidence="3" type="ORF">G6L72_04130</name>
    <name evidence="4" type="ORF">G6M88_11660</name>
</gene>
<dbReference type="Proteomes" id="UP000663912">
    <property type="component" value="Chromosome 1"/>
</dbReference>
<dbReference type="PANTHER" id="PTHR48050">
    <property type="entry name" value="STEROL 3-BETA-GLUCOSYLTRANSFERASE"/>
    <property type="match status" value="1"/>
</dbReference>
<name>A0AAE7R456_9HYPH</name>
<dbReference type="GO" id="GO:0005975">
    <property type="term" value="P:carbohydrate metabolic process"/>
    <property type="evidence" value="ECO:0007669"/>
    <property type="project" value="InterPro"/>
</dbReference>
<dbReference type="SMR" id="A0AAE7R456"/>
<sequence length="419" mass="45173">MRIVIFTIGTEGDVRPLVALGAGLKRAGHDVRIASDPSCASLITAQGLEFAPLAGDFLDWMQKNEGLQRRGLGTFAMVKAFQNKLRDIAAVWPQQGLAAADGAGLLIGNGIVYLLAEALGQKLHLPVVETQLVPTLPSHNPPLMPLPNWAYDLPPAVNHLLGQFMRKTVWRVYRPAYNEVVRPNLGLPPYARRGPYHGPQTKRLSLFGFSPTMVEPGRNWPDTVKVTGPWSLEEAQTFKPSAELSAFLEAGPPPVYVGFGSMFNHDAEAFTALVREAVKTSGKRLLLASGWGGLHHQSEASDDIMTIDRAPHDWLFPRMALAVHHGGAGTTNAACRAGIPSVVIPVFGDQPFWASRLRKLGVAGHTPPREALTAEALSNAILEADSPARHQAAQALGEKLRAENGVTNAIGALEQARLL</sequence>
<organism evidence="4 5">
    <name type="scientific">Agrobacterium rubi</name>
    <dbReference type="NCBI Taxonomy" id="28099"/>
    <lineage>
        <taxon>Bacteria</taxon>
        <taxon>Pseudomonadati</taxon>
        <taxon>Pseudomonadota</taxon>
        <taxon>Alphaproteobacteria</taxon>
        <taxon>Hyphomicrobiales</taxon>
        <taxon>Rhizobiaceae</taxon>
        <taxon>Rhizobium/Agrobacterium group</taxon>
        <taxon>Agrobacterium</taxon>
    </lineage>
</organism>
<dbReference type="CDD" id="cd03784">
    <property type="entry name" value="GT1_Gtf-like"/>
    <property type="match status" value="1"/>
</dbReference>
<evidence type="ECO:0000259" key="1">
    <source>
        <dbReference type="Pfam" id="PF03033"/>
    </source>
</evidence>
<dbReference type="EMBL" id="JAAMCP010000001">
    <property type="protein sequence ID" value="NTF35904.1"/>
    <property type="molecule type" value="Genomic_DNA"/>
</dbReference>
<dbReference type="EMBL" id="CP049206">
    <property type="protein sequence ID" value="QTG01006.1"/>
    <property type="molecule type" value="Genomic_DNA"/>
</dbReference>
<dbReference type="InterPro" id="IPR050426">
    <property type="entry name" value="Glycosyltransferase_28"/>
</dbReference>
<reference evidence="3 6" key="1">
    <citation type="journal article" date="2020" name="Science">
        <title>Unexpected conservation and global transmission of agrobacterial virulence plasmids.</title>
        <authorList>
            <person name="Weisberg A.J."/>
            <person name="Davis E.W. 2nd"/>
            <person name="Tabima J."/>
            <person name="Belcher M.S."/>
            <person name="Miller M."/>
            <person name="Kuo C.H."/>
            <person name="Loper J.E."/>
            <person name="Grunwald N.J."/>
            <person name="Putnam M.L."/>
            <person name="Chang J.H."/>
        </authorList>
    </citation>
    <scope>NUCLEOTIDE SEQUENCE [LARGE SCALE GENOMIC DNA]</scope>
    <source>
        <strain evidence="3 6">A19/93</strain>
    </source>
</reference>
<evidence type="ECO:0000313" key="3">
    <source>
        <dbReference type="EMBL" id="NTF35904.1"/>
    </source>
</evidence>
<dbReference type="InterPro" id="IPR002213">
    <property type="entry name" value="UDP_glucos_trans"/>
</dbReference>
<dbReference type="Pfam" id="PF06722">
    <property type="entry name" value="EryCIII-like_C"/>
    <property type="match status" value="1"/>
</dbReference>
<dbReference type="Proteomes" id="UP000822331">
    <property type="component" value="Unassembled WGS sequence"/>
</dbReference>
<feature type="domain" description="Glycosyltransferase family 28 N-terminal" evidence="1">
    <location>
        <begin position="3"/>
        <end position="92"/>
    </location>
</feature>
<dbReference type="FunFam" id="3.40.50.2000:FF:000009">
    <property type="entry name" value="Sterol 3-beta-glucosyltransferase UGT80A2"/>
    <property type="match status" value="1"/>
</dbReference>
<keyword evidence="6" id="KW-1185">Reference proteome</keyword>
<dbReference type="AlphaFoldDB" id="A0AAE7R456"/>
<reference evidence="4" key="2">
    <citation type="submission" date="2020-02" db="EMBL/GenBank/DDBJ databases">
        <title>Unexpected conservation and global transmission of agrobacterial virulence plasmids.</title>
        <authorList>
            <person name="Weisberg A.J."/>
            <person name="Davis E.W. II"/>
            <person name="Tabima J.R."/>
            <person name="Belcher M.S."/>
            <person name="Miller M."/>
            <person name="Kuo C.-H."/>
            <person name="Loper J.E."/>
            <person name="Grunwald N.J."/>
            <person name="Putnam M.L."/>
            <person name="Chang J.H."/>
        </authorList>
    </citation>
    <scope>NUCLEOTIDE SEQUENCE</scope>
    <source>
        <strain evidence="4">W2/73</strain>
    </source>
</reference>
<dbReference type="Gene3D" id="3.40.50.2000">
    <property type="entry name" value="Glycogen Phosphorylase B"/>
    <property type="match status" value="2"/>
</dbReference>